<name>A0ABS1H3V0_9BACL</name>
<protein>
    <submittedName>
        <fullName evidence="1">Uncharacterized protein</fullName>
    </submittedName>
</protein>
<proteinExistence type="predicted"/>
<accession>A0ABS1H3V0</accession>
<evidence type="ECO:0000313" key="1">
    <source>
        <dbReference type="EMBL" id="MBK3494077.1"/>
    </source>
</evidence>
<dbReference type="EMBL" id="JAEOAH010000004">
    <property type="protein sequence ID" value="MBK3494077.1"/>
    <property type="molecule type" value="Genomic_DNA"/>
</dbReference>
<dbReference type="RefSeq" id="WP_200748067.1">
    <property type="nucleotide sequence ID" value="NZ_JAEOAH010000004.1"/>
</dbReference>
<reference evidence="1 2" key="1">
    <citation type="submission" date="2020-12" db="EMBL/GenBank/DDBJ databases">
        <title>YIM B01967 draft genome.</title>
        <authorList>
            <person name="Yan X."/>
        </authorList>
    </citation>
    <scope>NUCLEOTIDE SEQUENCE [LARGE SCALE GENOMIC DNA]</scope>
    <source>
        <strain evidence="1 2">YIM B01967</strain>
    </source>
</reference>
<sequence>MEIIENKLYIQVEGKVGKNDNPRFEIVEDKSDWASISKIYVYEDNKKNGTLIYPTNNMCGDPRFYQNY</sequence>
<keyword evidence="2" id="KW-1185">Reference proteome</keyword>
<gene>
    <name evidence="1" type="ORF">JFL43_04225</name>
</gene>
<dbReference type="Proteomes" id="UP000618943">
    <property type="component" value="Unassembled WGS sequence"/>
</dbReference>
<organism evidence="1 2">
    <name type="scientific">Viridibacillus soli</name>
    <dbReference type="NCBI Taxonomy" id="2798301"/>
    <lineage>
        <taxon>Bacteria</taxon>
        <taxon>Bacillati</taxon>
        <taxon>Bacillota</taxon>
        <taxon>Bacilli</taxon>
        <taxon>Bacillales</taxon>
        <taxon>Caryophanaceae</taxon>
        <taxon>Viridibacillus</taxon>
    </lineage>
</organism>
<comment type="caution">
    <text evidence="1">The sequence shown here is derived from an EMBL/GenBank/DDBJ whole genome shotgun (WGS) entry which is preliminary data.</text>
</comment>
<evidence type="ECO:0000313" key="2">
    <source>
        <dbReference type="Proteomes" id="UP000618943"/>
    </source>
</evidence>